<dbReference type="Gene3D" id="1.10.630.10">
    <property type="entry name" value="Cytochrome P450"/>
    <property type="match status" value="1"/>
</dbReference>
<dbReference type="PROSITE" id="PS00086">
    <property type="entry name" value="CYTOCHROME_P450"/>
    <property type="match status" value="1"/>
</dbReference>
<dbReference type="PRINTS" id="PR00463">
    <property type="entry name" value="EP450I"/>
</dbReference>
<dbReference type="EMBL" id="ML210194">
    <property type="protein sequence ID" value="TFK24849.1"/>
    <property type="molecule type" value="Genomic_DNA"/>
</dbReference>
<comment type="pathway">
    <text evidence="2">Secondary metabolite biosynthesis.</text>
</comment>
<dbReference type="InterPro" id="IPR002401">
    <property type="entry name" value="Cyt_P450_E_grp-I"/>
</dbReference>
<accession>A0A5C3KW22</accession>
<keyword evidence="4 9" id="KW-0349">Heme</keyword>
<evidence type="ECO:0000313" key="12">
    <source>
        <dbReference type="Proteomes" id="UP000307440"/>
    </source>
</evidence>
<evidence type="ECO:0000256" key="10">
    <source>
        <dbReference type="RuleBase" id="RU000461"/>
    </source>
</evidence>
<evidence type="ECO:0000256" key="5">
    <source>
        <dbReference type="ARBA" id="ARBA00022723"/>
    </source>
</evidence>
<dbReference type="STRING" id="230819.A0A5C3KW22"/>
<evidence type="ECO:0000313" key="11">
    <source>
        <dbReference type="EMBL" id="TFK24849.1"/>
    </source>
</evidence>
<gene>
    <name evidence="11" type="ORF">FA15DRAFT_756325</name>
</gene>
<evidence type="ECO:0000256" key="1">
    <source>
        <dbReference type="ARBA" id="ARBA00001971"/>
    </source>
</evidence>
<dbReference type="Proteomes" id="UP000307440">
    <property type="component" value="Unassembled WGS sequence"/>
</dbReference>
<comment type="cofactor">
    <cofactor evidence="1 9">
        <name>heme</name>
        <dbReference type="ChEBI" id="CHEBI:30413"/>
    </cofactor>
</comment>
<keyword evidence="8 10" id="KW-0503">Monooxygenase</keyword>
<dbReference type="OrthoDB" id="2789670at2759"/>
<evidence type="ECO:0000256" key="3">
    <source>
        <dbReference type="ARBA" id="ARBA00010617"/>
    </source>
</evidence>
<dbReference type="GO" id="GO:0005506">
    <property type="term" value="F:iron ion binding"/>
    <property type="evidence" value="ECO:0007669"/>
    <property type="project" value="InterPro"/>
</dbReference>
<name>A0A5C3KW22_COPMA</name>
<sequence>MSHCYILVAAAAIFYVILTFKRRMWNTRSRGLPLPPSLKGLPIIGNVFNIPTNFEWEVYKGWSKRLGSDIVSANAMGFSIVVLNKRKLAIDFLEGQSAITSSRVVAPMSCELMGWNFILPLVPYGEEFRCKRRMFQQNFHRGNMSLRSGVNQNLPQMLTRILKNPEDFRNTNSLFMAGTILKVTYGVEDSEDVKYYLKLLEEALAPIIRAAIPGRYLVDIFPFLKYVPRWLPGAGFKHDAEEARQLAEKFANEPLADALNRMTSGNGSPSFISDAFTRAESDGVVGDKTLELIRDIASSAYSAGTETTLSSLDYFYLAMAMYPEVQKKAQKELDTYLKGERLPEFEDKPNLPYIWAIVKEVLRWQPVIPVGVPHMSTEDTVFNGYFIPKNSIIIANQWAMLKDEEDYPEPETFKPERFLTSESQHNESVVDPQTIAFGFGRRICPGAHMATSTLFITAASMLSLFEIKNPEDFNPERQVRLGIARSPTEFRCEIRPRVQNADTLIEAFALHHTT</sequence>
<reference evidence="11 12" key="1">
    <citation type="journal article" date="2019" name="Nat. Ecol. Evol.">
        <title>Megaphylogeny resolves global patterns of mushroom evolution.</title>
        <authorList>
            <person name="Varga T."/>
            <person name="Krizsan K."/>
            <person name="Foldi C."/>
            <person name="Dima B."/>
            <person name="Sanchez-Garcia M."/>
            <person name="Sanchez-Ramirez S."/>
            <person name="Szollosi G.J."/>
            <person name="Szarkandi J.G."/>
            <person name="Papp V."/>
            <person name="Albert L."/>
            <person name="Andreopoulos W."/>
            <person name="Angelini C."/>
            <person name="Antonin V."/>
            <person name="Barry K.W."/>
            <person name="Bougher N.L."/>
            <person name="Buchanan P."/>
            <person name="Buyck B."/>
            <person name="Bense V."/>
            <person name="Catcheside P."/>
            <person name="Chovatia M."/>
            <person name="Cooper J."/>
            <person name="Damon W."/>
            <person name="Desjardin D."/>
            <person name="Finy P."/>
            <person name="Geml J."/>
            <person name="Haridas S."/>
            <person name="Hughes K."/>
            <person name="Justo A."/>
            <person name="Karasinski D."/>
            <person name="Kautmanova I."/>
            <person name="Kiss B."/>
            <person name="Kocsube S."/>
            <person name="Kotiranta H."/>
            <person name="LaButti K.M."/>
            <person name="Lechner B.E."/>
            <person name="Liimatainen K."/>
            <person name="Lipzen A."/>
            <person name="Lukacs Z."/>
            <person name="Mihaltcheva S."/>
            <person name="Morgado L.N."/>
            <person name="Niskanen T."/>
            <person name="Noordeloos M.E."/>
            <person name="Ohm R.A."/>
            <person name="Ortiz-Santana B."/>
            <person name="Ovrebo C."/>
            <person name="Racz N."/>
            <person name="Riley R."/>
            <person name="Savchenko A."/>
            <person name="Shiryaev A."/>
            <person name="Soop K."/>
            <person name="Spirin V."/>
            <person name="Szebenyi C."/>
            <person name="Tomsovsky M."/>
            <person name="Tulloss R.E."/>
            <person name="Uehling J."/>
            <person name="Grigoriev I.V."/>
            <person name="Vagvolgyi C."/>
            <person name="Papp T."/>
            <person name="Martin F.M."/>
            <person name="Miettinen O."/>
            <person name="Hibbett D.S."/>
            <person name="Nagy L.G."/>
        </authorList>
    </citation>
    <scope>NUCLEOTIDE SEQUENCE [LARGE SCALE GENOMIC DNA]</scope>
    <source>
        <strain evidence="11 12">CBS 121175</strain>
    </source>
</reference>
<protein>
    <submittedName>
        <fullName evidence="11">Cytochrome P450</fullName>
    </submittedName>
</protein>
<feature type="binding site" description="axial binding residue" evidence="9">
    <location>
        <position position="444"/>
    </location>
    <ligand>
        <name>heme</name>
        <dbReference type="ChEBI" id="CHEBI:30413"/>
    </ligand>
    <ligandPart>
        <name>Fe</name>
        <dbReference type="ChEBI" id="CHEBI:18248"/>
    </ligandPart>
</feature>
<keyword evidence="7 9" id="KW-0408">Iron</keyword>
<dbReference type="InterPro" id="IPR001128">
    <property type="entry name" value="Cyt_P450"/>
</dbReference>
<evidence type="ECO:0000256" key="4">
    <source>
        <dbReference type="ARBA" id="ARBA00022617"/>
    </source>
</evidence>
<dbReference type="InterPro" id="IPR050364">
    <property type="entry name" value="Cytochrome_P450_fung"/>
</dbReference>
<dbReference type="CDD" id="cd11065">
    <property type="entry name" value="CYP64-like"/>
    <property type="match status" value="1"/>
</dbReference>
<evidence type="ECO:0000256" key="2">
    <source>
        <dbReference type="ARBA" id="ARBA00005179"/>
    </source>
</evidence>
<evidence type="ECO:0000256" key="9">
    <source>
        <dbReference type="PIRSR" id="PIRSR602401-1"/>
    </source>
</evidence>
<feature type="non-terminal residue" evidence="11">
    <location>
        <position position="1"/>
    </location>
</feature>
<dbReference type="InterPro" id="IPR017972">
    <property type="entry name" value="Cyt_P450_CS"/>
</dbReference>
<evidence type="ECO:0000256" key="8">
    <source>
        <dbReference type="ARBA" id="ARBA00023033"/>
    </source>
</evidence>
<keyword evidence="5 9" id="KW-0479">Metal-binding</keyword>
<dbReference type="InterPro" id="IPR036396">
    <property type="entry name" value="Cyt_P450_sf"/>
</dbReference>
<evidence type="ECO:0000256" key="6">
    <source>
        <dbReference type="ARBA" id="ARBA00023002"/>
    </source>
</evidence>
<dbReference type="PANTHER" id="PTHR46300">
    <property type="entry name" value="P450, PUTATIVE (EUROFUNG)-RELATED-RELATED"/>
    <property type="match status" value="1"/>
</dbReference>
<dbReference type="PRINTS" id="PR00385">
    <property type="entry name" value="P450"/>
</dbReference>
<dbReference type="Pfam" id="PF00067">
    <property type="entry name" value="p450"/>
    <property type="match status" value="1"/>
</dbReference>
<dbReference type="GO" id="GO:0020037">
    <property type="term" value="F:heme binding"/>
    <property type="evidence" value="ECO:0007669"/>
    <property type="project" value="InterPro"/>
</dbReference>
<keyword evidence="6 10" id="KW-0560">Oxidoreductase</keyword>
<dbReference type="GO" id="GO:0016705">
    <property type="term" value="F:oxidoreductase activity, acting on paired donors, with incorporation or reduction of molecular oxygen"/>
    <property type="evidence" value="ECO:0007669"/>
    <property type="project" value="InterPro"/>
</dbReference>
<keyword evidence="12" id="KW-1185">Reference proteome</keyword>
<proteinExistence type="inferred from homology"/>
<comment type="similarity">
    <text evidence="3 10">Belongs to the cytochrome P450 family.</text>
</comment>
<dbReference type="GO" id="GO:0004497">
    <property type="term" value="F:monooxygenase activity"/>
    <property type="evidence" value="ECO:0007669"/>
    <property type="project" value="UniProtKB-KW"/>
</dbReference>
<organism evidence="11 12">
    <name type="scientific">Coprinopsis marcescibilis</name>
    <name type="common">Agaric fungus</name>
    <name type="synonym">Psathyrella marcescibilis</name>
    <dbReference type="NCBI Taxonomy" id="230819"/>
    <lineage>
        <taxon>Eukaryota</taxon>
        <taxon>Fungi</taxon>
        <taxon>Dikarya</taxon>
        <taxon>Basidiomycota</taxon>
        <taxon>Agaricomycotina</taxon>
        <taxon>Agaricomycetes</taxon>
        <taxon>Agaricomycetidae</taxon>
        <taxon>Agaricales</taxon>
        <taxon>Agaricineae</taxon>
        <taxon>Psathyrellaceae</taxon>
        <taxon>Coprinopsis</taxon>
    </lineage>
</organism>
<dbReference type="SUPFAM" id="SSF48264">
    <property type="entry name" value="Cytochrome P450"/>
    <property type="match status" value="1"/>
</dbReference>
<evidence type="ECO:0000256" key="7">
    <source>
        <dbReference type="ARBA" id="ARBA00023004"/>
    </source>
</evidence>
<dbReference type="AlphaFoldDB" id="A0A5C3KW22"/>
<dbReference type="PANTHER" id="PTHR46300:SF7">
    <property type="entry name" value="P450, PUTATIVE (EUROFUNG)-RELATED"/>
    <property type="match status" value="1"/>
</dbReference>